<feature type="compositionally biased region" description="Acidic residues" evidence="10">
    <location>
        <begin position="514"/>
        <end position="534"/>
    </location>
</feature>
<reference evidence="15 16" key="1">
    <citation type="journal article" date="2015" name="Plant Cell">
        <title>Oil accumulation by the oleaginous diatom Fistulifera solaris as revealed by the genome and transcriptome.</title>
        <authorList>
            <person name="Tanaka T."/>
            <person name="Maeda Y."/>
            <person name="Veluchamy A."/>
            <person name="Tanaka M."/>
            <person name="Abida H."/>
            <person name="Marechal E."/>
            <person name="Bowler C."/>
            <person name="Muto M."/>
            <person name="Sunaga Y."/>
            <person name="Tanaka M."/>
            <person name="Yoshino T."/>
            <person name="Taniguchi T."/>
            <person name="Fukuda Y."/>
            <person name="Nemoto M."/>
            <person name="Matsumoto M."/>
            <person name="Wong P.S."/>
            <person name="Aburatani S."/>
            <person name="Fujibuchi W."/>
        </authorList>
    </citation>
    <scope>NUCLEOTIDE SEQUENCE [LARGE SCALE GENOMIC DNA]</scope>
    <source>
        <strain evidence="15 16">JPCC DA0580</strain>
    </source>
</reference>
<dbReference type="PANTHER" id="PTHR45685">
    <property type="entry name" value="HELICASE SRCAP-RELATED"/>
    <property type="match status" value="1"/>
</dbReference>
<feature type="region of interest" description="Disordered" evidence="10">
    <location>
        <begin position="301"/>
        <end position="402"/>
    </location>
</feature>
<dbReference type="Gene3D" id="1.20.120.850">
    <property type="entry name" value="SWI2/SNF2 ATPases, N-terminal domain"/>
    <property type="match status" value="1"/>
</dbReference>
<feature type="compositionally biased region" description="Basic and acidic residues" evidence="10">
    <location>
        <begin position="1520"/>
        <end position="1537"/>
    </location>
</feature>
<feature type="compositionally biased region" description="Acidic residues" evidence="10">
    <location>
        <begin position="433"/>
        <end position="468"/>
    </location>
</feature>
<dbReference type="InterPro" id="IPR036047">
    <property type="entry name" value="F-box-like_dom_sf"/>
</dbReference>
<dbReference type="InterPro" id="IPR011050">
    <property type="entry name" value="Pectin_lyase_fold/virulence"/>
</dbReference>
<keyword evidence="7" id="KW-0156">Chromatin regulator</keyword>
<dbReference type="PROSITE" id="PS51194">
    <property type="entry name" value="HELICASE_CTER"/>
    <property type="match status" value="1"/>
</dbReference>
<gene>
    <name evidence="15" type="ORF">FisN_7Hh013</name>
</gene>
<dbReference type="GO" id="GO:0016887">
    <property type="term" value="F:ATP hydrolysis activity"/>
    <property type="evidence" value="ECO:0007669"/>
    <property type="project" value="TreeGrafter"/>
</dbReference>
<evidence type="ECO:0000259" key="14">
    <source>
        <dbReference type="PROSITE" id="PS51204"/>
    </source>
</evidence>
<feature type="region of interest" description="Disordered" evidence="10">
    <location>
        <begin position="35"/>
        <end position="59"/>
    </location>
</feature>
<evidence type="ECO:0008006" key="17">
    <source>
        <dbReference type="Google" id="ProtNLM"/>
    </source>
</evidence>
<dbReference type="Gene3D" id="3.40.50.300">
    <property type="entry name" value="P-loop containing nucleotide triphosphate hydrolases"/>
    <property type="match status" value="1"/>
</dbReference>
<name>A0A1Z5K378_FISSO</name>
<dbReference type="SUPFAM" id="SSF51126">
    <property type="entry name" value="Pectin lyase-like"/>
    <property type="match status" value="1"/>
</dbReference>
<feature type="region of interest" description="Disordered" evidence="10">
    <location>
        <begin position="1503"/>
        <end position="1539"/>
    </location>
</feature>
<dbReference type="InterPro" id="IPR038718">
    <property type="entry name" value="SNF2-like_sf"/>
</dbReference>
<evidence type="ECO:0000313" key="16">
    <source>
        <dbReference type="Proteomes" id="UP000198406"/>
    </source>
</evidence>
<evidence type="ECO:0000256" key="3">
    <source>
        <dbReference type="ARBA" id="ARBA00022741"/>
    </source>
</evidence>
<dbReference type="CDD" id="cd18793">
    <property type="entry name" value="SF2_C_SNF"/>
    <property type="match status" value="1"/>
</dbReference>
<keyword evidence="4" id="KW-0378">Hydrolase</keyword>
<keyword evidence="16" id="KW-1185">Reference proteome</keyword>
<evidence type="ECO:0000256" key="1">
    <source>
        <dbReference type="ARBA" id="ARBA00004123"/>
    </source>
</evidence>
<evidence type="ECO:0000313" key="15">
    <source>
        <dbReference type="EMBL" id="GAX20704.1"/>
    </source>
</evidence>
<proteinExistence type="inferred from homology"/>
<dbReference type="InterPro" id="IPR001650">
    <property type="entry name" value="Helicase_C-like"/>
</dbReference>
<dbReference type="GO" id="GO:0042393">
    <property type="term" value="F:histone binding"/>
    <property type="evidence" value="ECO:0007669"/>
    <property type="project" value="TreeGrafter"/>
</dbReference>
<evidence type="ECO:0000259" key="12">
    <source>
        <dbReference type="PROSITE" id="PS51192"/>
    </source>
</evidence>
<evidence type="ECO:0000256" key="8">
    <source>
        <dbReference type="ARBA" id="ARBA00023125"/>
    </source>
</evidence>
<dbReference type="OrthoDB" id="5857104at2759"/>
<dbReference type="GO" id="GO:0006338">
    <property type="term" value="P:chromatin remodeling"/>
    <property type="evidence" value="ECO:0007669"/>
    <property type="project" value="TreeGrafter"/>
</dbReference>
<dbReference type="PROSITE" id="PS51204">
    <property type="entry name" value="HSA"/>
    <property type="match status" value="1"/>
</dbReference>
<dbReference type="SUPFAM" id="SSF81383">
    <property type="entry name" value="F-box domain"/>
    <property type="match status" value="1"/>
</dbReference>
<feature type="region of interest" description="Disordered" evidence="10">
    <location>
        <begin position="221"/>
        <end position="244"/>
    </location>
</feature>
<keyword evidence="5" id="KW-0347">Helicase</keyword>
<dbReference type="SUPFAM" id="SSF52540">
    <property type="entry name" value="P-loop containing nucleoside triphosphate hydrolases"/>
    <property type="match status" value="2"/>
</dbReference>
<protein>
    <recommendedName>
        <fullName evidence="17">E1A-binding protein p400</fullName>
    </recommendedName>
</protein>
<dbReference type="PROSITE" id="PS51192">
    <property type="entry name" value="HELICASE_ATP_BIND_1"/>
    <property type="match status" value="1"/>
</dbReference>
<dbReference type="Pfam" id="PF00271">
    <property type="entry name" value="Helicase_C"/>
    <property type="match status" value="1"/>
</dbReference>
<evidence type="ECO:0000256" key="5">
    <source>
        <dbReference type="ARBA" id="ARBA00022806"/>
    </source>
</evidence>
<dbReference type="GO" id="GO:0004386">
    <property type="term" value="F:helicase activity"/>
    <property type="evidence" value="ECO:0007669"/>
    <property type="project" value="UniProtKB-KW"/>
</dbReference>
<dbReference type="InterPro" id="IPR000330">
    <property type="entry name" value="SNF2_N"/>
</dbReference>
<feature type="compositionally biased region" description="Low complexity" evidence="10">
    <location>
        <begin position="40"/>
        <end position="59"/>
    </location>
</feature>
<dbReference type="EMBL" id="BDSP01000152">
    <property type="protein sequence ID" value="GAX20704.1"/>
    <property type="molecule type" value="Genomic_DNA"/>
</dbReference>
<dbReference type="SMART" id="SM00487">
    <property type="entry name" value="DEXDc"/>
    <property type="match status" value="1"/>
</dbReference>
<feature type="compositionally biased region" description="Acidic residues" evidence="10">
    <location>
        <begin position="352"/>
        <end position="392"/>
    </location>
</feature>
<feature type="domain" description="Helicase C-terminal" evidence="13">
    <location>
        <begin position="1262"/>
        <end position="1412"/>
    </location>
</feature>
<feature type="compositionally biased region" description="Acidic residues" evidence="10">
    <location>
        <begin position="556"/>
        <end position="575"/>
    </location>
</feature>
<dbReference type="GO" id="GO:0005524">
    <property type="term" value="F:ATP binding"/>
    <property type="evidence" value="ECO:0007669"/>
    <property type="project" value="UniProtKB-KW"/>
</dbReference>
<dbReference type="SMART" id="SM00573">
    <property type="entry name" value="HSA"/>
    <property type="match status" value="1"/>
</dbReference>
<feature type="compositionally biased region" description="Polar residues" evidence="10">
    <location>
        <begin position="333"/>
        <end position="343"/>
    </location>
</feature>
<feature type="region of interest" description="Disordered" evidence="10">
    <location>
        <begin position="691"/>
        <end position="716"/>
    </location>
</feature>
<feature type="domain" description="WW" evidence="11">
    <location>
        <begin position="1664"/>
        <end position="1692"/>
    </location>
</feature>
<dbReference type="Proteomes" id="UP000198406">
    <property type="component" value="Unassembled WGS sequence"/>
</dbReference>
<dbReference type="Pfam" id="PF12937">
    <property type="entry name" value="F-box-like"/>
    <property type="match status" value="1"/>
</dbReference>
<accession>A0A1Z5K378</accession>
<feature type="region of interest" description="Disordered" evidence="10">
    <location>
        <begin position="429"/>
        <end position="476"/>
    </location>
</feature>
<evidence type="ECO:0000259" key="11">
    <source>
        <dbReference type="PROSITE" id="PS50020"/>
    </source>
</evidence>
<organism evidence="15 16">
    <name type="scientific">Fistulifera solaris</name>
    <name type="common">Oleaginous diatom</name>
    <dbReference type="NCBI Taxonomy" id="1519565"/>
    <lineage>
        <taxon>Eukaryota</taxon>
        <taxon>Sar</taxon>
        <taxon>Stramenopiles</taxon>
        <taxon>Ochrophyta</taxon>
        <taxon>Bacillariophyta</taxon>
        <taxon>Bacillariophyceae</taxon>
        <taxon>Bacillariophycidae</taxon>
        <taxon>Naviculales</taxon>
        <taxon>Naviculaceae</taxon>
        <taxon>Fistulifera</taxon>
    </lineage>
</organism>
<feature type="region of interest" description="Disordered" evidence="10">
    <location>
        <begin position="500"/>
        <end position="584"/>
    </location>
</feature>
<dbReference type="InterPro" id="IPR001810">
    <property type="entry name" value="F-box_dom"/>
</dbReference>
<dbReference type="InterPro" id="IPR027417">
    <property type="entry name" value="P-loop_NTPase"/>
</dbReference>
<dbReference type="InterPro" id="IPR049730">
    <property type="entry name" value="SNF2/RAD54-like_C"/>
</dbReference>
<feature type="domain" description="HSA" evidence="14">
    <location>
        <begin position="60"/>
        <end position="136"/>
    </location>
</feature>
<evidence type="ECO:0000256" key="2">
    <source>
        <dbReference type="ARBA" id="ARBA00009220"/>
    </source>
</evidence>
<sequence>MSDPNAMDWSDWTYDELLYRHSVIQERLPAVTVEPLAKRTNSNNKTTTTTATASQTESSSDVVMTVEKTDTHWDYLIKEMQWLAADFTAERKRHKAGRKKIANAVVQDLANREQRRQRQCQAARQKQRKVANRHASRVQQWWTQLEKVIAYQQKIKADQQRQREMNQQLVKLVQLTERYTQKLGNVCVVDGVMEQALQKGSRRSKQRIKDYAQFRMQPDVLYGESTDDSGSDATFTLETDSSDDETTLLQAETEEAQERQLGTGAFVPDPEEIHKLRQEMEMPIEQVLQRFQQEARDSGHLELNTNSVSSSSDEESDRPSRKVRFAAEPDIQSIPSRSSSETGSPPVKLDPGEDADDDQDASDVEDYNDDDQDDQDDYEMTEEPVDDETTMMEEERLPQEMTAEQELAMLQSESELPVEELRRRYAEAFAQQETDEAESSFDPEEMEGDNVDDDGDFVPDGEALDDETTLIAEEKMGRDITYEEELALLRNESEIPIEQLRQMYQSNNNAGIESEQDEVDDAGDESDEDDESSSDVDMNLKLTLHALVGPVREGDNQDDDYEPEEHDVDDEATMEAEEKLGREMTYEEELDILKRESQMSIEELRAMYVGVNDSSSDGEASQQDDDELSEKSESDGEYEPDAMEVDDETTIAAEELLGREMTVEEEISRLNDENNMSLAELRELYGLSGDETKQRAGEKRPQSIQHESNKKSRLGEVKSATEEVNCIRSEAATTIASVSRPFLLSPSVKLREYQHAGLGWLVSLQARMLNGILADEMGLGKTLQTISLLAYLASYKGIWGPHLIVVPTSVILNWETELKRFAPGFKVLCYYGSLAVQDAFAFKRKRWYYLVLDEAQNIKNFQSQRWQTLITFNTQRRLLLTGTPLQNNLMELWSLLHFLMPHIFRSRKEFSFWFANPTNNLIEGKSNQNDDMMNRLHGIIRPFVLRRLKKDVETQMPGKFEHIIKCQLSRRQMFIYEEFMARSSTRQALKKGGNYMGMMNVLMQLRKVCNHPDLFEPRSVITPFVLDPILMEVPALAINAIATCDGFDSVTVSLTKPLWCGSYGLPSLAAATQHNRIESNMLLKLESAFELTTDTVEEYDKNSPLCLIQLAKKLREAELLDKAEHRKFLRNINNRRCSAFEFPYTERLLRLVTNHREPMKIWQLDEMSSPSQLLALRRTQQERADDLDILIRKFVFCVPKAGGQPARILCASPNVQPVKDAKEELAHVLEQNLSSFQRAHTALTSFFPDKKLVQFDSGKLQTLAELLRELKRGGHRALIFTQMSKMLDILEAFLNLNGHSYLRLDGATGVDRRQRLMDRFNNDPRVFCFILSTRSGGMGINLTGADTVIFYDNDWNPAMDAQATDRAHRIGQTREVHIYRLITEHTIEENILLKAKQKKNLDRLVMDEGCFDASSLNNREERTKNAESSGIYSKGGLRAILGIKSEMEDVAEDGIEKELVDEKAKEEMESAMACLEDADDVNALKGAQKEAEDELKEFDESIEYTNDSDPDDDPANKPPESNKEKGQKELAKDSRPDDDFELEKEFAAWQDQVGADPASVEASLSPMERYGLNFRRNVDPFYSIYAVMEQQRLQVASQEQAEEVNVDDIQQEKMLDEQRAMEDGDLLATFPEPDDLVRQRSMFLRERARLRANKKLRKITGQDWEPRRDALTQAPFWYNVDSGEATWDKPKALIELEALDRAILERWSALPHQTLVHIMTYLVPYPDRQHASLMCRHWKKASCDLSFVRHVYPVEMGAYTREDSKIERNHYRNIADAVAASLPGDTIELGDGHYWVNDNLELQHPIRLIGDEHNPANVTIEMGGTLVWKARGGFCEGITFRRPKLGTSNSTKKTLLRLETGSRLDIFECVLDNDGGNDHVVVASNCKGTWKNTLLRNGDGGVVLSNAGALHLEGVSAMMLKALSCI</sequence>
<evidence type="ECO:0000256" key="7">
    <source>
        <dbReference type="ARBA" id="ARBA00022853"/>
    </source>
</evidence>
<comment type="similarity">
    <text evidence="2">Belongs to the SNF2/RAD54 helicase family. SWR1 subfamily.</text>
</comment>
<comment type="subcellular location">
    <subcellularLocation>
        <location evidence="1">Nucleus</location>
    </subcellularLocation>
</comment>
<feature type="compositionally biased region" description="Acidic residues" evidence="10">
    <location>
        <begin position="1503"/>
        <end position="1513"/>
    </location>
</feature>
<evidence type="ECO:0000256" key="4">
    <source>
        <dbReference type="ARBA" id="ARBA00022801"/>
    </source>
</evidence>
<feature type="domain" description="Helicase ATP-binding" evidence="12">
    <location>
        <begin position="762"/>
        <end position="902"/>
    </location>
</feature>
<evidence type="ECO:0000259" key="13">
    <source>
        <dbReference type="PROSITE" id="PS51194"/>
    </source>
</evidence>
<dbReference type="InterPro" id="IPR050520">
    <property type="entry name" value="INO80/SWR1_helicase"/>
</dbReference>
<feature type="compositionally biased region" description="Polar residues" evidence="10">
    <location>
        <begin position="502"/>
        <end position="511"/>
    </location>
</feature>
<feature type="compositionally biased region" description="Acidic residues" evidence="10">
    <location>
        <begin position="635"/>
        <end position="647"/>
    </location>
</feature>
<dbReference type="Pfam" id="PF00176">
    <property type="entry name" value="SNF2-rel_dom"/>
    <property type="match status" value="2"/>
</dbReference>
<evidence type="ECO:0000256" key="9">
    <source>
        <dbReference type="ARBA" id="ARBA00023242"/>
    </source>
</evidence>
<dbReference type="PROSITE" id="PS50020">
    <property type="entry name" value="WW_DOMAIN_2"/>
    <property type="match status" value="1"/>
</dbReference>
<dbReference type="InterPro" id="IPR014001">
    <property type="entry name" value="Helicase_ATP-bd"/>
</dbReference>
<dbReference type="GO" id="GO:0003677">
    <property type="term" value="F:DNA binding"/>
    <property type="evidence" value="ECO:0007669"/>
    <property type="project" value="UniProtKB-KW"/>
</dbReference>
<dbReference type="SMART" id="SM00490">
    <property type="entry name" value="HELICc"/>
    <property type="match status" value="1"/>
</dbReference>
<dbReference type="Pfam" id="PF07529">
    <property type="entry name" value="HSA"/>
    <property type="match status" value="1"/>
</dbReference>
<dbReference type="GO" id="GO:0000812">
    <property type="term" value="C:Swr1 complex"/>
    <property type="evidence" value="ECO:0007669"/>
    <property type="project" value="TreeGrafter"/>
</dbReference>
<keyword evidence="9" id="KW-0539">Nucleus</keyword>
<feature type="region of interest" description="Disordered" evidence="10">
    <location>
        <begin position="608"/>
        <end position="647"/>
    </location>
</feature>
<dbReference type="InterPro" id="IPR014012">
    <property type="entry name" value="HSA_dom"/>
</dbReference>
<dbReference type="InParanoid" id="A0A1Z5K378"/>
<dbReference type="Gene3D" id="1.20.1280.50">
    <property type="match status" value="1"/>
</dbReference>
<keyword evidence="6" id="KW-0067">ATP-binding</keyword>
<dbReference type="PANTHER" id="PTHR45685:SF1">
    <property type="entry name" value="HELICASE SRCAP"/>
    <property type="match status" value="1"/>
</dbReference>
<keyword evidence="8" id="KW-0238">DNA-binding</keyword>
<keyword evidence="3" id="KW-0547">Nucleotide-binding</keyword>
<dbReference type="InterPro" id="IPR001202">
    <property type="entry name" value="WW_dom"/>
</dbReference>
<comment type="caution">
    <text evidence="15">The sequence shown here is derived from an EMBL/GenBank/DDBJ whole genome shotgun (WGS) entry which is preliminary data.</text>
</comment>
<dbReference type="Gene3D" id="3.40.50.10810">
    <property type="entry name" value="Tandem AAA-ATPase domain"/>
    <property type="match status" value="2"/>
</dbReference>
<evidence type="ECO:0000256" key="6">
    <source>
        <dbReference type="ARBA" id="ARBA00022840"/>
    </source>
</evidence>
<evidence type="ECO:0000256" key="10">
    <source>
        <dbReference type="SAM" id="MobiDB-lite"/>
    </source>
</evidence>